<accession>A0ABM1QLG6</accession>
<comment type="subcellular location">
    <subcellularLocation>
        <location evidence="1">Secreted</location>
        <location evidence="1">Extracellular space</location>
        <location evidence="1">Apoplast</location>
    </subcellularLocation>
</comment>
<evidence type="ECO:0000313" key="2">
    <source>
        <dbReference type="Proteomes" id="UP000694864"/>
    </source>
</evidence>
<dbReference type="PANTHER" id="PTHR21495">
    <property type="entry name" value="NUCLEOPORIN-RELATED"/>
    <property type="match status" value="1"/>
</dbReference>
<evidence type="ECO:0000313" key="3">
    <source>
        <dbReference type="RefSeq" id="XP_019087604.1"/>
    </source>
</evidence>
<comment type="subunit">
    <text evidence="1">Homodimer.</text>
</comment>
<sequence>MAKLILILAAQILLLAITVASAGKNGEDFARRVSRKHLHHGLGKKEKSHISVLLARNFKWSKPKLHHDPSTGSELLNFLIQSFFGSMTMIDNALTSDVPINSIVVGQAQGMYAGADQKELGFLMAMNFAFKTGKHAQWEKHNYSWAERSDVKGL</sequence>
<dbReference type="Proteomes" id="UP000694864">
    <property type="component" value="Chromosome 11"/>
</dbReference>
<dbReference type="Pfam" id="PF03018">
    <property type="entry name" value="Dirigent"/>
    <property type="match status" value="1"/>
</dbReference>
<proteinExistence type="inferred from homology"/>
<dbReference type="RefSeq" id="XP_019087604.1">
    <property type="nucleotide sequence ID" value="XM_019232059.1"/>
</dbReference>
<reference evidence="3" key="2">
    <citation type="submission" date="2025-08" db="UniProtKB">
        <authorList>
            <consortium name="RefSeq"/>
        </authorList>
    </citation>
    <scope>IDENTIFICATION</scope>
    <source>
        <tissue evidence="3">Leaf</tissue>
    </source>
</reference>
<gene>
    <name evidence="3" type="primary">LOC104725394</name>
</gene>
<organism evidence="2 3">
    <name type="scientific">Camelina sativa</name>
    <name type="common">False flax</name>
    <name type="synonym">Myagrum sativum</name>
    <dbReference type="NCBI Taxonomy" id="90675"/>
    <lineage>
        <taxon>Eukaryota</taxon>
        <taxon>Viridiplantae</taxon>
        <taxon>Streptophyta</taxon>
        <taxon>Embryophyta</taxon>
        <taxon>Tracheophyta</taxon>
        <taxon>Spermatophyta</taxon>
        <taxon>Magnoliopsida</taxon>
        <taxon>eudicotyledons</taxon>
        <taxon>Gunneridae</taxon>
        <taxon>Pentapetalae</taxon>
        <taxon>rosids</taxon>
        <taxon>malvids</taxon>
        <taxon>Brassicales</taxon>
        <taxon>Brassicaceae</taxon>
        <taxon>Camelineae</taxon>
        <taxon>Camelina</taxon>
    </lineage>
</organism>
<feature type="chain" id="PRO_5044972147" description="Dirigent protein" evidence="1">
    <location>
        <begin position="23"/>
        <end position="154"/>
    </location>
</feature>
<feature type="signal peptide" evidence="1">
    <location>
        <begin position="1"/>
        <end position="22"/>
    </location>
</feature>
<comment type="similarity">
    <text evidence="1">Belongs to the plant dirigent protein family.</text>
</comment>
<name>A0ABM1QLG6_CAMSA</name>
<evidence type="ECO:0000256" key="1">
    <source>
        <dbReference type="RuleBase" id="RU363099"/>
    </source>
</evidence>
<keyword evidence="2" id="KW-1185">Reference proteome</keyword>
<keyword evidence="1" id="KW-0052">Apoplast</keyword>
<protein>
    <recommendedName>
        <fullName evidence="1">Dirigent protein</fullName>
    </recommendedName>
</protein>
<keyword evidence="1" id="KW-0732">Signal</keyword>
<comment type="function">
    <text evidence="1">Dirigent proteins impart stereoselectivity on the phenoxy radical-coupling reaction, yielding optically active lignans from two molecules of coniferyl alcohol in the biosynthesis of lignans, flavonolignans, and alkaloids and thus plays a central role in plant secondary metabolism.</text>
</comment>
<dbReference type="InterPro" id="IPR004265">
    <property type="entry name" value="Dirigent"/>
</dbReference>
<keyword evidence="1" id="KW-0964">Secreted</keyword>
<reference evidence="2" key="1">
    <citation type="journal article" date="2014" name="Nat. Commun.">
        <title>The emerging biofuel crop Camelina sativa retains a highly undifferentiated hexaploid genome structure.</title>
        <authorList>
            <person name="Kagale S."/>
            <person name="Koh C."/>
            <person name="Nixon J."/>
            <person name="Bollina V."/>
            <person name="Clarke W.E."/>
            <person name="Tuteja R."/>
            <person name="Spillane C."/>
            <person name="Robinson S.J."/>
            <person name="Links M.G."/>
            <person name="Clarke C."/>
            <person name="Higgins E.E."/>
            <person name="Huebert T."/>
            <person name="Sharpe A.G."/>
            <person name="Parkin I.A."/>
        </authorList>
    </citation>
    <scope>NUCLEOTIDE SEQUENCE [LARGE SCALE GENOMIC DNA]</scope>
    <source>
        <strain evidence="2">cv. DH55</strain>
    </source>
</reference>
<dbReference type="GeneID" id="104725394"/>